<accession>A0A7T0LJE1</accession>
<sequence length="53" mass="5166">MGDAPFGYSDLALLSDGDSDGDALVVWEAPAPDGGGALHLGRVPLAGVGTARG</sequence>
<organism evidence="1 2">
    <name type="scientific">Actinomyces respiraculi</name>
    <dbReference type="NCBI Taxonomy" id="2744574"/>
    <lineage>
        <taxon>Bacteria</taxon>
        <taxon>Bacillati</taxon>
        <taxon>Actinomycetota</taxon>
        <taxon>Actinomycetes</taxon>
        <taxon>Actinomycetales</taxon>
        <taxon>Actinomycetaceae</taxon>
        <taxon>Actinomyces</taxon>
    </lineage>
</organism>
<dbReference type="KEGG" id="arep:ID810_08920"/>
<reference evidence="1 2" key="1">
    <citation type="submission" date="2020-11" db="EMBL/GenBank/DDBJ databases">
        <title>Actinomyces sp. ZJ750.</title>
        <authorList>
            <person name="Zhou J."/>
        </authorList>
    </citation>
    <scope>NUCLEOTIDE SEQUENCE [LARGE SCALE GENOMIC DNA]</scope>
    <source>
        <strain evidence="1 2">ZJ750</strain>
    </source>
</reference>
<evidence type="ECO:0000313" key="1">
    <source>
        <dbReference type="EMBL" id="QPL04864.1"/>
    </source>
</evidence>
<dbReference type="AlphaFoldDB" id="A0A7T0LJE1"/>
<gene>
    <name evidence="1" type="ORF">ID810_08920</name>
</gene>
<protein>
    <submittedName>
        <fullName evidence="1">Uncharacterized protein</fullName>
    </submittedName>
</protein>
<name>A0A7T0LJE1_9ACTO</name>
<dbReference type="EMBL" id="CP063989">
    <property type="protein sequence ID" value="QPL04864.1"/>
    <property type="molecule type" value="Genomic_DNA"/>
</dbReference>
<keyword evidence="2" id="KW-1185">Reference proteome</keyword>
<dbReference type="RefSeq" id="WP_166855850.1">
    <property type="nucleotide sequence ID" value="NZ_CP063989.1"/>
</dbReference>
<dbReference type="Proteomes" id="UP000594637">
    <property type="component" value="Chromosome"/>
</dbReference>
<proteinExistence type="predicted"/>
<evidence type="ECO:0000313" key="2">
    <source>
        <dbReference type="Proteomes" id="UP000594637"/>
    </source>
</evidence>